<evidence type="ECO:0000313" key="4">
    <source>
        <dbReference type="EMBL" id="EPR31639.1"/>
    </source>
</evidence>
<accession>S7UCQ3</accession>
<feature type="region of interest" description="Disordered" evidence="1">
    <location>
        <begin position="852"/>
        <end position="893"/>
    </location>
</feature>
<evidence type="ECO:0000256" key="1">
    <source>
        <dbReference type="SAM" id="MobiDB-lite"/>
    </source>
</evidence>
<keyword evidence="5" id="KW-1185">Reference proteome</keyword>
<feature type="transmembrane region" description="Helical" evidence="2">
    <location>
        <begin position="7"/>
        <end position="30"/>
    </location>
</feature>
<dbReference type="GO" id="GO:0090313">
    <property type="term" value="P:regulation of protein targeting to membrane"/>
    <property type="evidence" value="ECO:0007669"/>
    <property type="project" value="TreeGrafter"/>
</dbReference>
<comment type="caution">
    <text evidence="4">The sequence shown here is derived from an EMBL/GenBank/DDBJ whole genome shotgun (WGS) entry which is preliminary data.</text>
</comment>
<name>S7UCQ3_9BACT</name>
<dbReference type="EMBL" id="ATHI01000028">
    <property type="protein sequence ID" value="EPR31639.1"/>
    <property type="molecule type" value="Genomic_DNA"/>
</dbReference>
<protein>
    <submittedName>
        <fullName evidence="4">AsmA family protein</fullName>
    </submittedName>
</protein>
<dbReference type="eggNOG" id="COG2982">
    <property type="taxonomic scope" value="Bacteria"/>
</dbReference>
<keyword evidence="2" id="KW-0472">Membrane</keyword>
<organism evidence="4 5">
    <name type="scientific">Alkalidesulfovibrio alkalitolerans DSM 16529</name>
    <dbReference type="NCBI Taxonomy" id="1121439"/>
    <lineage>
        <taxon>Bacteria</taxon>
        <taxon>Pseudomonadati</taxon>
        <taxon>Thermodesulfobacteriota</taxon>
        <taxon>Desulfovibrionia</taxon>
        <taxon>Desulfovibrionales</taxon>
        <taxon>Desulfovibrionaceae</taxon>
        <taxon>Alkalidesulfovibrio</taxon>
    </lineage>
</organism>
<proteinExistence type="predicted"/>
<dbReference type="GO" id="GO:0005886">
    <property type="term" value="C:plasma membrane"/>
    <property type="evidence" value="ECO:0007669"/>
    <property type="project" value="TreeGrafter"/>
</dbReference>
<dbReference type="RefSeq" id="WP_020887660.1">
    <property type="nucleotide sequence ID" value="NZ_ATHI01000028.1"/>
</dbReference>
<dbReference type="PANTHER" id="PTHR30441">
    <property type="entry name" value="DUF748 DOMAIN-CONTAINING PROTEIN"/>
    <property type="match status" value="1"/>
</dbReference>
<dbReference type="OrthoDB" id="9766390at2"/>
<gene>
    <name evidence="4" type="ORF">dsat_0963</name>
</gene>
<feature type="compositionally biased region" description="Low complexity" evidence="1">
    <location>
        <begin position="144"/>
        <end position="155"/>
    </location>
</feature>
<evidence type="ECO:0000259" key="3">
    <source>
        <dbReference type="Pfam" id="PF05170"/>
    </source>
</evidence>
<reference evidence="4 5" key="1">
    <citation type="journal article" date="2013" name="Genome Announc.">
        <title>Draft genome sequences for three mercury-methylating, sulfate-reducing bacteria.</title>
        <authorList>
            <person name="Brown S.D."/>
            <person name="Hurt R.A.Jr."/>
            <person name="Gilmour C.C."/>
            <person name="Elias D.A."/>
        </authorList>
    </citation>
    <scope>NUCLEOTIDE SEQUENCE [LARGE SCALE GENOMIC DNA]</scope>
    <source>
        <strain evidence="4 5">DSM 16529</strain>
    </source>
</reference>
<keyword evidence="2" id="KW-1133">Transmembrane helix</keyword>
<evidence type="ECO:0000256" key="2">
    <source>
        <dbReference type="SAM" id="Phobius"/>
    </source>
</evidence>
<feature type="domain" description="AsmA" evidence="3">
    <location>
        <begin position="1"/>
        <end position="333"/>
    </location>
</feature>
<keyword evidence="2" id="KW-0812">Transmembrane</keyword>
<sequence>MKRPVKIGLIIAGILAALIITAMIVVPIVVDPNTYKPQIVKAVEDATGRSFSIGGDISVSVFPWIGAKIEGPVVLGNAKGFGDDPMLTLDEAQVKVKLLPLLSKRVEVGTVVLRKPIINLGVLPDGTTNWDDLIARQESASGQESAPAPAGEPSGAGPGMDVVIAGVVISDGVITWDDQQNKQWARISALNLDVEGIEPGKPSDIDVACTLESRNPDAKGAVKLKTRATVKLEEKQATADGLSLLVSIDQFAHEDGMVKGTLDMAASLFADWGTGDARLRNLKLKLDGQSTSIPGGTVNLSLDTTATANWLKKSFAADAIALDAKASNLRLKDAAEQPMSGALSLKGKALSGDYEAFKFAADSLDMKAEAANVRLGEASADPLSGKANVTSGRLNIDVKQGDVEARELKIAAEGQGAAVPGGKADVLMTGDLALNWVKETFALKGFKLSGLGLDVTSPSLEATGFLSKPMAKGSIKVAEFSPRRLMATLGMEPIATTDPKALEKFALDARFDATAQATRVESLTVLLDETTLSGTASISDMTKPVMTFDFKADAINVDRYMPPKTDKKAEPAPAPRPGEPGAPQEGELPVEQLKQMDIDGKVAIDRITMYKIPLRNVTMQLLAKNGVVKVDPIGLEIFGGKLTLNAMTDVSRPTPLSNLGLKVVALDLDQALMTLTGKSTAGAKLGLDVNLAGNGAQYRRIMETLSGKLSLLVQDGVYRGVVLEPDRFDPEKGYVPKPGDESRNTELRDFNLNFDVANGMARLPKTDIKTSGPADIAIRGQSYIPDQALDFLLDANVGPFSVPVALKGTYDNVQAGVDSAELAKRILRAPLSAVEGVVGGVGGVIGGAIGTITGGNQTKEEQPKSDAPAGQEKQDDPVRGFFRGLGLEPKPSN</sequence>
<feature type="region of interest" description="Disordered" evidence="1">
    <location>
        <begin position="138"/>
        <end position="157"/>
    </location>
</feature>
<feature type="region of interest" description="Disordered" evidence="1">
    <location>
        <begin position="561"/>
        <end position="586"/>
    </location>
</feature>
<dbReference type="PATRIC" id="fig|1121439.3.peg.2333"/>
<dbReference type="Pfam" id="PF05170">
    <property type="entry name" value="AsmA"/>
    <property type="match status" value="2"/>
</dbReference>
<dbReference type="InterPro" id="IPR007844">
    <property type="entry name" value="AsmA"/>
</dbReference>
<dbReference type="Proteomes" id="UP000014975">
    <property type="component" value="Unassembled WGS sequence"/>
</dbReference>
<feature type="domain" description="AsmA" evidence="3">
    <location>
        <begin position="497"/>
        <end position="764"/>
    </location>
</feature>
<dbReference type="STRING" id="1121439.dsat_0963"/>
<evidence type="ECO:0000313" key="5">
    <source>
        <dbReference type="Proteomes" id="UP000014975"/>
    </source>
</evidence>
<dbReference type="PANTHER" id="PTHR30441:SF4">
    <property type="entry name" value="PROTEIN ASMA"/>
    <property type="match status" value="1"/>
</dbReference>
<dbReference type="InterPro" id="IPR052894">
    <property type="entry name" value="AsmA-related"/>
</dbReference>
<dbReference type="AlphaFoldDB" id="S7UCQ3"/>